<dbReference type="AlphaFoldDB" id="A0A0N5CY69"/>
<keyword evidence="2" id="KW-1185">Reference proteome</keyword>
<evidence type="ECO:0000313" key="1">
    <source>
        <dbReference type="EMBL" id="VDN02599.1"/>
    </source>
</evidence>
<name>A0A0N5CY69_THECL</name>
<evidence type="ECO:0000313" key="2">
    <source>
        <dbReference type="Proteomes" id="UP000276776"/>
    </source>
</evidence>
<reference evidence="1 2" key="2">
    <citation type="submission" date="2018-11" db="EMBL/GenBank/DDBJ databases">
        <authorList>
            <consortium name="Pathogen Informatics"/>
        </authorList>
    </citation>
    <scope>NUCLEOTIDE SEQUENCE [LARGE SCALE GENOMIC DNA]</scope>
</reference>
<dbReference type="WBParaSite" id="TCLT_0000537601-mRNA-1">
    <property type="protein sequence ID" value="TCLT_0000537601-mRNA-1"/>
    <property type="gene ID" value="TCLT_0000537601"/>
</dbReference>
<accession>A0A0N5CY69</accession>
<protein>
    <submittedName>
        <fullName evidence="3">DPPIV_N domain-containing protein</fullName>
    </submittedName>
</protein>
<proteinExistence type="predicted"/>
<evidence type="ECO:0000313" key="3">
    <source>
        <dbReference type="WBParaSite" id="TCLT_0000537601-mRNA-1"/>
    </source>
</evidence>
<gene>
    <name evidence="1" type="ORF">TCLT_LOCUS5365</name>
</gene>
<organism evidence="3">
    <name type="scientific">Thelazia callipaeda</name>
    <name type="common">Oriental eyeworm</name>
    <name type="synonym">Parasitic nematode</name>
    <dbReference type="NCBI Taxonomy" id="103827"/>
    <lineage>
        <taxon>Eukaryota</taxon>
        <taxon>Metazoa</taxon>
        <taxon>Ecdysozoa</taxon>
        <taxon>Nematoda</taxon>
        <taxon>Chromadorea</taxon>
        <taxon>Rhabditida</taxon>
        <taxon>Spirurina</taxon>
        <taxon>Spiruromorpha</taxon>
        <taxon>Thelazioidea</taxon>
        <taxon>Thelaziidae</taxon>
        <taxon>Thelazia</taxon>
    </lineage>
</organism>
<dbReference type="Proteomes" id="UP000276776">
    <property type="component" value="Unassembled WGS sequence"/>
</dbReference>
<dbReference type="OrthoDB" id="5830383at2759"/>
<sequence>MGDLAERNQMTSSSIPSKTADQLLLLPEDSACFTPNTSIESYTDFSGFYFATKTHKIPDMKQKQPNSCAAGDLAENHLWISDSKSGYSLFESDYEIWTENDYEFPNWSWPYASTSKPPKRKMDKKLHASSSFYHVLDMNTEIGKMITFIFQIL</sequence>
<reference evidence="3" key="1">
    <citation type="submission" date="2017-02" db="UniProtKB">
        <authorList>
            <consortium name="WormBaseParasite"/>
        </authorList>
    </citation>
    <scope>IDENTIFICATION</scope>
</reference>
<dbReference type="EMBL" id="UYYF01004335">
    <property type="protein sequence ID" value="VDN02599.1"/>
    <property type="molecule type" value="Genomic_DNA"/>
</dbReference>